<reference evidence="2 4" key="1">
    <citation type="journal article" date="2018" name="Genome Announc.">
        <title>Complete genomes of two Megasphaera elsdenii strains, NCIMB 702410 and ATCC 25940.</title>
        <authorList>
            <person name="Hatmaker E.A."/>
            <person name="O'Dell K."/>
            <person name="Riley L.A."/>
            <person name="Klingeman D.M."/>
            <person name="Guss A.M."/>
        </authorList>
    </citation>
    <scope>NUCLEOTIDE SEQUENCE [LARGE SCALE GENOMIC DNA]</scope>
    <source>
        <strain evidence="2 4">NCIMB702410</strain>
    </source>
</reference>
<dbReference type="AlphaFoldDB" id="A0A2S0M8Y4"/>
<dbReference type="RefSeq" id="WP_027895662.1">
    <property type="nucleotide sequence ID" value="NZ_AP031433.1"/>
</dbReference>
<dbReference type="Proteomes" id="UP000238358">
    <property type="component" value="Chromosome"/>
</dbReference>
<feature type="chain" id="PRO_5036048141" evidence="1">
    <location>
        <begin position="24"/>
        <end position="186"/>
    </location>
</feature>
<sequence>MKFKNLVMLAAALTCIAGSTVMAEEKVSIKSASADSYEVVQVMTTKDKNYYQYYNSAYQYAVDIPRAAKTADMNADGDGCYFQDPKDDAVYMTYAAKNTMGFTIDELYNMALGMNGSPTLTTNIKTKNSYAIGWTDGKKSYYHELYINDKNKTYTAFSVTYPTSKKDKYQAIIAHMSRSFMPNVQM</sequence>
<dbReference type="EMBL" id="CP027569">
    <property type="protein sequence ID" value="AVO27892.1"/>
    <property type="molecule type" value="Genomic_DNA"/>
</dbReference>
<evidence type="ECO:0000313" key="5">
    <source>
        <dbReference type="Proteomes" id="UP000536773"/>
    </source>
</evidence>
<reference evidence="3 5" key="2">
    <citation type="submission" date="2020-04" db="EMBL/GenBank/DDBJ databases">
        <authorList>
            <person name="Hitch T.C.A."/>
            <person name="Wylensek D."/>
            <person name="Clavel T."/>
        </authorList>
    </citation>
    <scope>NUCLEOTIDE SEQUENCE [LARGE SCALE GENOMIC DNA]</scope>
    <source>
        <strain evidence="3 5">WCA-386-APC-2A</strain>
    </source>
</reference>
<evidence type="ECO:0000313" key="4">
    <source>
        <dbReference type="Proteomes" id="UP000238358"/>
    </source>
</evidence>
<evidence type="ECO:0000256" key="1">
    <source>
        <dbReference type="SAM" id="SignalP"/>
    </source>
</evidence>
<accession>A0A2S0M8Y4</accession>
<dbReference type="Proteomes" id="UP000536773">
    <property type="component" value="Unassembled WGS sequence"/>
</dbReference>
<keyword evidence="1" id="KW-0732">Signal</keyword>
<gene>
    <name evidence="2" type="ORF">C6Y28_09825</name>
    <name evidence="3" type="ORF">HG933_06895</name>
</gene>
<feature type="signal peptide" evidence="1">
    <location>
        <begin position="1"/>
        <end position="23"/>
    </location>
</feature>
<protein>
    <submittedName>
        <fullName evidence="2">Uncharacterized protein</fullName>
    </submittedName>
</protein>
<evidence type="ECO:0000313" key="3">
    <source>
        <dbReference type="EMBL" id="NMK39104.1"/>
    </source>
</evidence>
<dbReference type="OrthoDB" id="1623993at2"/>
<organism evidence="2 4">
    <name type="scientific">Megasphaera elsdenii</name>
    <dbReference type="NCBI Taxonomy" id="907"/>
    <lineage>
        <taxon>Bacteria</taxon>
        <taxon>Bacillati</taxon>
        <taxon>Bacillota</taxon>
        <taxon>Negativicutes</taxon>
        <taxon>Veillonellales</taxon>
        <taxon>Veillonellaceae</taxon>
        <taxon>Megasphaera</taxon>
    </lineage>
</organism>
<proteinExistence type="predicted"/>
<dbReference type="EMBL" id="JABBJH010000008">
    <property type="protein sequence ID" value="NMK39104.1"/>
    <property type="molecule type" value="Genomic_DNA"/>
</dbReference>
<evidence type="ECO:0000313" key="2">
    <source>
        <dbReference type="EMBL" id="AVO27892.1"/>
    </source>
</evidence>
<name>A0A2S0M8Y4_MEGEL</name>